<evidence type="ECO:0000256" key="10">
    <source>
        <dbReference type="ARBA" id="ARBA00060298"/>
    </source>
</evidence>
<dbReference type="FunFam" id="1.10.3720.10:FF:000006">
    <property type="entry name" value="Glutamate/aspartate ABC transporter, permease protein GltK"/>
    <property type="match status" value="1"/>
</dbReference>
<dbReference type="GO" id="GO:0006865">
    <property type="term" value="P:amino acid transport"/>
    <property type="evidence" value="ECO:0007669"/>
    <property type="project" value="UniProtKB-KW"/>
</dbReference>
<dbReference type="GO" id="GO:0043190">
    <property type="term" value="C:ATP-binding cassette (ABC) transporter complex"/>
    <property type="evidence" value="ECO:0007669"/>
    <property type="project" value="InterPro"/>
</dbReference>
<dbReference type="InterPro" id="IPR035906">
    <property type="entry name" value="MetI-like_sf"/>
</dbReference>
<dbReference type="EMBL" id="CP022110">
    <property type="protein sequence ID" value="ASG19560.1"/>
    <property type="molecule type" value="Genomic_DNA"/>
</dbReference>
<dbReference type="SUPFAM" id="SSF161098">
    <property type="entry name" value="MetI-like"/>
    <property type="match status" value="1"/>
</dbReference>
<evidence type="ECO:0000256" key="11">
    <source>
        <dbReference type="ARBA" id="ARBA00062718"/>
    </source>
</evidence>
<evidence type="ECO:0000256" key="7">
    <source>
        <dbReference type="ARBA" id="ARBA00022970"/>
    </source>
</evidence>
<keyword evidence="5" id="KW-0997">Cell inner membrane</keyword>
<feature type="transmembrane region" description="Helical" evidence="13">
    <location>
        <begin position="154"/>
        <end position="176"/>
    </location>
</feature>
<accession>A0A248JM72</accession>
<dbReference type="PROSITE" id="PS50928">
    <property type="entry name" value="ABC_TM1"/>
    <property type="match status" value="1"/>
</dbReference>
<evidence type="ECO:0000256" key="5">
    <source>
        <dbReference type="ARBA" id="ARBA00022519"/>
    </source>
</evidence>
<dbReference type="Proteomes" id="UP000197153">
    <property type="component" value="Chromosome 1"/>
</dbReference>
<feature type="transmembrane region" description="Helical" evidence="13">
    <location>
        <begin position="196"/>
        <end position="214"/>
    </location>
</feature>
<evidence type="ECO:0000256" key="9">
    <source>
        <dbReference type="ARBA" id="ARBA00023136"/>
    </source>
</evidence>
<comment type="similarity">
    <text evidence="2">Belongs to the binding-protein-dependent transport system permease family. HisMQ subfamily.</text>
</comment>
<keyword evidence="7" id="KW-0029">Amino-acid transport</keyword>
<sequence length="229" mass="24923">MNSPLVTALMAALPQFVTGTWLTVQLVALSLLLGLLLATLVAVMRLSHLAPLSWVARGYIYVFRSTPLLVQIFLIYYGLGQFDAVRQSVLWPLLREPYWCAIIAFVLNTGAYTAEIMRGGIEAVPHGQVEAAKACGMGGGLLFRRIILPQAFRLALPAYGNEIILMLQGSALASTITLMELTGVAKAIAARTFQPIEVFCLAGAVYLGMSFLITRGVQLAERRLTPVKR</sequence>
<name>A0A248JM72_9PROT</name>
<evidence type="ECO:0000256" key="6">
    <source>
        <dbReference type="ARBA" id="ARBA00022692"/>
    </source>
</evidence>
<dbReference type="NCBIfam" id="TIGR01726">
    <property type="entry name" value="HEQRo_perm_3TM"/>
    <property type="match status" value="1"/>
</dbReference>
<evidence type="ECO:0000256" key="12">
    <source>
        <dbReference type="ARBA" id="ARBA00073645"/>
    </source>
</evidence>
<evidence type="ECO:0000256" key="4">
    <source>
        <dbReference type="ARBA" id="ARBA00022475"/>
    </source>
</evidence>
<evidence type="ECO:0000313" key="15">
    <source>
        <dbReference type="EMBL" id="ASG19560.1"/>
    </source>
</evidence>
<reference evidence="15 16" key="1">
    <citation type="submission" date="2017-06" db="EMBL/GenBank/DDBJ databases">
        <title>Complete genome sequence of Nitrospirillum amazonense strain CBAmC, an endophytic nitrogen-fixing and plant growth-promoting bacterium, isolated from sugarcane.</title>
        <authorList>
            <person name="Schwab S."/>
            <person name="dos Santos Teixeira K.R."/>
            <person name="Simoes Araujo J.L."/>
            <person name="Soares Vidal M."/>
            <person name="Borges de Freitas H.R."/>
            <person name="Rivello Crivelaro A.L."/>
            <person name="Bueno de Camargo Nunes A."/>
            <person name="dos Santos C.M."/>
            <person name="Palmeira da Silva Rosa D."/>
            <person name="da Silva Padilha D."/>
            <person name="da Silva E."/>
            <person name="Araujo Terra L."/>
            <person name="Soares Mendes V."/>
            <person name="Farinelli L."/>
            <person name="Magalhaes Cruz L."/>
            <person name="Baldani J.I."/>
        </authorList>
    </citation>
    <scope>NUCLEOTIDE SEQUENCE [LARGE SCALE GENOMIC DNA]</scope>
    <source>
        <strain evidence="15 16">CBAmC</strain>
    </source>
</reference>
<dbReference type="Pfam" id="PF00528">
    <property type="entry name" value="BPD_transp_1"/>
    <property type="match status" value="1"/>
</dbReference>
<evidence type="ECO:0000259" key="14">
    <source>
        <dbReference type="PROSITE" id="PS50928"/>
    </source>
</evidence>
<keyword evidence="4" id="KW-1003">Cell membrane</keyword>
<keyword evidence="8 13" id="KW-1133">Transmembrane helix</keyword>
<protein>
    <recommendedName>
        <fullName evidence="12">Glutamate/aspartate import permease protein GltK</fullName>
    </recommendedName>
</protein>
<evidence type="ECO:0000256" key="1">
    <source>
        <dbReference type="ARBA" id="ARBA00004429"/>
    </source>
</evidence>
<dbReference type="PANTHER" id="PTHR30614">
    <property type="entry name" value="MEMBRANE COMPONENT OF AMINO ACID ABC TRANSPORTER"/>
    <property type="match status" value="1"/>
</dbReference>
<feature type="transmembrane region" description="Helical" evidence="13">
    <location>
        <begin position="58"/>
        <end position="77"/>
    </location>
</feature>
<dbReference type="KEGG" id="nao:Y958_01000"/>
<keyword evidence="6 13" id="KW-0812">Transmembrane</keyword>
<dbReference type="CDD" id="cd06261">
    <property type="entry name" value="TM_PBP2"/>
    <property type="match status" value="1"/>
</dbReference>
<feature type="domain" description="ABC transmembrane type-1" evidence="14">
    <location>
        <begin position="20"/>
        <end position="217"/>
    </location>
</feature>
<keyword evidence="3 13" id="KW-0813">Transport</keyword>
<keyword evidence="16" id="KW-1185">Reference proteome</keyword>
<feature type="transmembrane region" description="Helical" evidence="13">
    <location>
        <begin position="29"/>
        <end position="46"/>
    </location>
</feature>
<evidence type="ECO:0000313" key="16">
    <source>
        <dbReference type="Proteomes" id="UP000197153"/>
    </source>
</evidence>
<dbReference type="InterPro" id="IPR000515">
    <property type="entry name" value="MetI-like"/>
</dbReference>
<gene>
    <name evidence="15" type="ORF">Y958_01000</name>
</gene>
<dbReference type="RefSeq" id="WP_088870555.1">
    <property type="nucleotide sequence ID" value="NZ_CP022110.1"/>
</dbReference>
<evidence type="ECO:0000256" key="3">
    <source>
        <dbReference type="ARBA" id="ARBA00022448"/>
    </source>
</evidence>
<dbReference type="Gene3D" id="1.10.3720.10">
    <property type="entry name" value="MetI-like"/>
    <property type="match status" value="1"/>
</dbReference>
<keyword evidence="9 13" id="KW-0472">Membrane</keyword>
<dbReference type="InterPro" id="IPR010065">
    <property type="entry name" value="AA_ABC_transptr_permease_3TM"/>
</dbReference>
<comment type="function">
    <text evidence="10">Part of the ABC transporter complex GltIJKL involved in glutamate and aspartate uptake. Probably responsible for the translocation of the substrate across the membrane.</text>
</comment>
<dbReference type="GO" id="GO:0022857">
    <property type="term" value="F:transmembrane transporter activity"/>
    <property type="evidence" value="ECO:0007669"/>
    <property type="project" value="InterPro"/>
</dbReference>
<dbReference type="InterPro" id="IPR043429">
    <property type="entry name" value="ArtM/GltK/GlnP/TcyL/YhdX-like"/>
</dbReference>
<evidence type="ECO:0000256" key="2">
    <source>
        <dbReference type="ARBA" id="ARBA00010072"/>
    </source>
</evidence>
<evidence type="ECO:0000256" key="8">
    <source>
        <dbReference type="ARBA" id="ARBA00022989"/>
    </source>
</evidence>
<dbReference type="AlphaFoldDB" id="A0A248JM72"/>
<proteinExistence type="inferred from homology"/>
<dbReference type="PANTHER" id="PTHR30614:SF10">
    <property type="entry name" value="ARGININE ABC TRANSPORTER PERMEASE PROTEIN ARTM"/>
    <property type="match status" value="1"/>
</dbReference>
<comment type="subcellular location">
    <subcellularLocation>
        <location evidence="1">Cell inner membrane</location>
        <topology evidence="1">Multi-pass membrane protein</topology>
    </subcellularLocation>
    <subcellularLocation>
        <location evidence="13">Cell membrane</location>
        <topology evidence="13">Multi-pass membrane protein</topology>
    </subcellularLocation>
</comment>
<evidence type="ECO:0000256" key="13">
    <source>
        <dbReference type="RuleBase" id="RU363032"/>
    </source>
</evidence>
<organism evidence="15 16">
    <name type="scientific">Nitrospirillum viridazoti CBAmc</name>
    <dbReference type="NCBI Taxonomy" id="1441467"/>
    <lineage>
        <taxon>Bacteria</taxon>
        <taxon>Pseudomonadati</taxon>
        <taxon>Pseudomonadota</taxon>
        <taxon>Alphaproteobacteria</taxon>
        <taxon>Rhodospirillales</taxon>
        <taxon>Azospirillaceae</taxon>
        <taxon>Nitrospirillum</taxon>
        <taxon>Nitrospirillum viridazoti</taxon>
    </lineage>
</organism>
<comment type="subunit">
    <text evidence="11">The complex is composed of two ATP-binding proteins (GltL), two transmembrane proteins (GltJ and GltK) and a solute-binding protein (GltI).</text>
</comment>